<evidence type="ECO:0000313" key="7">
    <source>
        <dbReference type="Proteomes" id="UP000282971"/>
    </source>
</evidence>
<proteinExistence type="predicted"/>
<dbReference type="Pfam" id="PF00990">
    <property type="entry name" value="GGDEF"/>
    <property type="match status" value="1"/>
</dbReference>
<dbReference type="Proteomes" id="UP000282971">
    <property type="component" value="Unassembled WGS sequence"/>
</dbReference>
<evidence type="ECO:0000256" key="2">
    <source>
        <dbReference type="ARBA" id="ARBA00034247"/>
    </source>
</evidence>
<dbReference type="AlphaFoldDB" id="A0A437MBW7"/>
<feature type="transmembrane region" description="Helical" evidence="4">
    <location>
        <begin position="63"/>
        <end position="82"/>
    </location>
</feature>
<feature type="transmembrane region" description="Helical" evidence="4">
    <location>
        <begin position="186"/>
        <end position="210"/>
    </location>
</feature>
<reference evidence="6 7" key="1">
    <citation type="submission" date="2019-01" db="EMBL/GenBank/DDBJ databases">
        <authorList>
            <person name="Chen W.-M."/>
        </authorList>
    </citation>
    <scope>NUCLEOTIDE SEQUENCE [LARGE SCALE GENOMIC DNA]</scope>
    <source>
        <strain evidence="6 7">CCP-7</strain>
    </source>
</reference>
<evidence type="ECO:0000259" key="5">
    <source>
        <dbReference type="PROSITE" id="PS50887"/>
    </source>
</evidence>
<dbReference type="CDD" id="cd01949">
    <property type="entry name" value="GGDEF"/>
    <property type="match status" value="1"/>
</dbReference>
<dbReference type="GO" id="GO:0052621">
    <property type="term" value="F:diguanylate cyclase activity"/>
    <property type="evidence" value="ECO:0007669"/>
    <property type="project" value="UniProtKB-EC"/>
</dbReference>
<keyword evidence="4" id="KW-1133">Transmembrane helix</keyword>
<dbReference type="PANTHER" id="PTHR45138:SF9">
    <property type="entry name" value="DIGUANYLATE CYCLASE DGCM-RELATED"/>
    <property type="match status" value="1"/>
</dbReference>
<keyword evidence="7" id="KW-1185">Reference proteome</keyword>
<evidence type="ECO:0000313" key="6">
    <source>
        <dbReference type="EMBL" id="RVT95132.1"/>
    </source>
</evidence>
<dbReference type="InterPro" id="IPR043128">
    <property type="entry name" value="Rev_trsase/Diguanyl_cyclase"/>
</dbReference>
<evidence type="ECO:0000256" key="4">
    <source>
        <dbReference type="SAM" id="Phobius"/>
    </source>
</evidence>
<feature type="region of interest" description="Disordered" evidence="3">
    <location>
        <begin position="376"/>
        <end position="395"/>
    </location>
</feature>
<comment type="caution">
    <text evidence="6">The sequence shown here is derived from an EMBL/GenBank/DDBJ whole genome shotgun (WGS) entry which is preliminary data.</text>
</comment>
<dbReference type="EMBL" id="SACN01000001">
    <property type="protein sequence ID" value="RVT95132.1"/>
    <property type="molecule type" value="Genomic_DNA"/>
</dbReference>
<name>A0A437MBW7_9SPHN</name>
<dbReference type="PROSITE" id="PS50887">
    <property type="entry name" value="GGDEF"/>
    <property type="match status" value="1"/>
</dbReference>
<dbReference type="InterPro" id="IPR029787">
    <property type="entry name" value="Nucleotide_cyclase"/>
</dbReference>
<dbReference type="NCBIfam" id="TIGR00254">
    <property type="entry name" value="GGDEF"/>
    <property type="match status" value="1"/>
</dbReference>
<comment type="catalytic activity">
    <reaction evidence="2">
        <text>2 GTP = 3',3'-c-di-GMP + 2 diphosphate</text>
        <dbReference type="Rhea" id="RHEA:24898"/>
        <dbReference type="ChEBI" id="CHEBI:33019"/>
        <dbReference type="ChEBI" id="CHEBI:37565"/>
        <dbReference type="ChEBI" id="CHEBI:58805"/>
        <dbReference type="EC" id="2.7.7.65"/>
    </reaction>
</comment>
<organism evidence="6 7">
    <name type="scientific">Sphingomonas crocodyli</name>
    <dbReference type="NCBI Taxonomy" id="1979270"/>
    <lineage>
        <taxon>Bacteria</taxon>
        <taxon>Pseudomonadati</taxon>
        <taxon>Pseudomonadota</taxon>
        <taxon>Alphaproteobacteria</taxon>
        <taxon>Sphingomonadales</taxon>
        <taxon>Sphingomonadaceae</taxon>
        <taxon>Sphingomonas</taxon>
    </lineage>
</organism>
<feature type="transmembrane region" description="Helical" evidence="4">
    <location>
        <begin position="120"/>
        <end position="141"/>
    </location>
</feature>
<keyword evidence="4" id="KW-0472">Membrane</keyword>
<dbReference type="Gene3D" id="3.30.70.270">
    <property type="match status" value="1"/>
</dbReference>
<feature type="domain" description="GGDEF" evidence="5">
    <location>
        <begin position="252"/>
        <end position="381"/>
    </location>
</feature>
<feature type="transmembrane region" description="Helical" evidence="4">
    <location>
        <begin position="94"/>
        <end position="114"/>
    </location>
</feature>
<dbReference type="InterPro" id="IPR000160">
    <property type="entry name" value="GGDEF_dom"/>
</dbReference>
<dbReference type="EC" id="2.7.7.65" evidence="1"/>
<keyword evidence="4" id="KW-0812">Transmembrane</keyword>
<gene>
    <name evidence="6" type="ORF">EOD43_09790</name>
</gene>
<dbReference type="PANTHER" id="PTHR45138">
    <property type="entry name" value="REGULATORY COMPONENTS OF SENSORY TRANSDUCTION SYSTEM"/>
    <property type="match status" value="1"/>
</dbReference>
<feature type="transmembrane region" description="Helical" evidence="4">
    <location>
        <begin position="37"/>
        <end position="57"/>
    </location>
</feature>
<feature type="transmembrane region" description="Helical" evidence="4">
    <location>
        <begin position="153"/>
        <end position="174"/>
    </location>
</feature>
<dbReference type="SMART" id="SM00267">
    <property type="entry name" value="GGDEF"/>
    <property type="match status" value="1"/>
</dbReference>
<feature type="transmembrane region" description="Helical" evidence="4">
    <location>
        <begin position="6"/>
        <end position="25"/>
    </location>
</feature>
<evidence type="ECO:0000256" key="1">
    <source>
        <dbReference type="ARBA" id="ARBA00012528"/>
    </source>
</evidence>
<sequence>MSTDFFILTILLMVNALVATALLLAARSLGQPLVARLLAAAFGCNVVMYIVDVLYIAMFRDSLAMFCLLNVLATLGTMFAAAAMRVRVGLPPKLWIYAAAQVLTLALTLYFWVIDPNKGARGAIVPLMASAMIIWGTLAMWRPGRKLLLGERPMIVTSLAMVTTESIGGIALALRGREPDAFLENVYMFVVFIGLPAMTVALGMFALYLLASDLADKLRRTAETDSLTGAPNRRAIEATGRRVITESATTGRPLCAALCDLDQFKYINDRFGHALGDEVLCSISLLFERHGAKPLHGRYGGEEFLLFFPNRTLIEVHDEVENLRRDVMAIAIAGLPIQITASFGLTQLTPIDTLATLIKRADQALYASKQAGRNRTTIAEPAAARPRQEFASSRA</sequence>
<evidence type="ECO:0000256" key="3">
    <source>
        <dbReference type="SAM" id="MobiDB-lite"/>
    </source>
</evidence>
<dbReference type="SUPFAM" id="SSF55073">
    <property type="entry name" value="Nucleotide cyclase"/>
    <property type="match status" value="1"/>
</dbReference>
<dbReference type="InterPro" id="IPR050469">
    <property type="entry name" value="Diguanylate_Cyclase"/>
</dbReference>
<protein>
    <recommendedName>
        <fullName evidence="1">diguanylate cyclase</fullName>
        <ecNumber evidence="1">2.7.7.65</ecNumber>
    </recommendedName>
</protein>
<accession>A0A437MBW7</accession>
<dbReference type="OrthoDB" id="384661at2"/>